<organism evidence="1 2">
    <name type="scientific">Acidithiobacillus thiooxidans</name>
    <name type="common">Thiobacillus thiooxidans</name>
    <dbReference type="NCBI Taxonomy" id="930"/>
    <lineage>
        <taxon>Bacteria</taxon>
        <taxon>Pseudomonadati</taxon>
        <taxon>Pseudomonadota</taxon>
        <taxon>Acidithiobacillia</taxon>
        <taxon>Acidithiobacillales</taxon>
        <taxon>Acidithiobacillaceae</taxon>
        <taxon>Acidithiobacillus</taxon>
    </lineage>
</organism>
<proteinExistence type="predicted"/>
<sequence>MVKTVFGSLFGLVFGIIGFVMTQKLSEWANRRNICKLGVIIINEIQEEMSNGISIMESMAMDARDNSHAHPTRLMPIKSWVGMKTVPDELMLRIVAINPSIVLKVRSDCKNYFEHVCVNINSAIKADVNCAHIVDHYIEETNDSNYLVAARNLYNELDGIKNSLIKNSKKTFPS</sequence>
<accession>A0A1C2JN78</accession>
<reference evidence="1 2" key="1">
    <citation type="journal article" date="2016" name="Int. J. Mol. Sci.">
        <title>Comparative genomics of the extreme acidophile Acidithiobacillus thiooxidans reveals intraspecific divergence and niche adaptation.</title>
        <authorList>
            <person name="Zhang X."/>
            <person name="Feng X."/>
            <person name="Tao J."/>
            <person name="Ma L."/>
            <person name="Xiao Y."/>
            <person name="Liang Y."/>
            <person name="Liu X."/>
            <person name="Yin H."/>
        </authorList>
    </citation>
    <scope>NUCLEOTIDE SEQUENCE [LARGE SCALE GENOMIC DNA]</scope>
    <source>
        <strain evidence="1 2">A02</strain>
    </source>
</reference>
<evidence type="ECO:0000313" key="2">
    <source>
        <dbReference type="Proteomes" id="UP000094893"/>
    </source>
</evidence>
<gene>
    <name evidence="1" type="ORF">A6P07_00010</name>
</gene>
<comment type="caution">
    <text evidence="1">The sequence shown here is derived from an EMBL/GenBank/DDBJ whole genome shotgun (WGS) entry which is preliminary data.</text>
</comment>
<protein>
    <submittedName>
        <fullName evidence="1">Uncharacterized protein</fullName>
    </submittedName>
</protein>
<dbReference type="AlphaFoldDB" id="A0A1C2JN78"/>
<name>A0A1C2JN78_ACITH</name>
<evidence type="ECO:0000313" key="1">
    <source>
        <dbReference type="EMBL" id="OCX77466.1"/>
    </source>
</evidence>
<dbReference type="Proteomes" id="UP000094893">
    <property type="component" value="Unassembled WGS sequence"/>
</dbReference>
<dbReference type="EMBL" id="LWSA01000001">
    <property type="protein sequence ID" value="OCX77466.1"/>
    <property type="molecule type" value="Genomic_DNA"/>
</dbReference>